<feature type="region of interest" description="Disordered" evidence="1">
    <location>
        <begin position="1"/>
        <end position="30"/>
    </location>
</feature>
<dbReference type="PANTHER" id="PTHR42648">
    <property type="entry name" value="TRANSPOSASE, PUTATIVE-RELATED"/>
    <property type="match status" value="1"/>
</dbReference>
<protein>
    <submittedName>
        <fullName evidence="2">Integrase, catalytic region, zinc finger, CCHC-type containing protein</fullName>
    </submittedName>
</protein>
<reference evidence="2" key="2">
    <citation type="submission" date="2022-01" db="EMBL/GenBank/DDBJ databases">
        <authorList>
            <person name="Yamashiro T."/>
            <person name="Shiraishi A."/>
            <person name="Satake H."/>
            <person name="Nakayama K."/>
        </authorList>
    </citation>
    <scope>NUCLEOTIDE SEQUENCE</scope>
</reference>
<dbReference type="Proteomes" id="UP001151760">
    <property type="component" value="Unassembled WGS sequence"/>
</dbReference>
<dbReference type="InterPro" id="IPR036397">
    <property type="entry name" value="RNaseH_sf"/>
</dbReference>
<keyword evidence="4" id="KW-1185">Reference proteome</keyword>
<dbReference type="PANTHER" id="PTHR42648:SF28">
    <property type="entry name" value="TRANSPOSON-ENCODED PROTEIN WITH RIBONUCLEASE H-LIKE AND RETROVIRUS ZINC FINGER-LIKE DOMAINS"/>
    <property type="match status" value="1"/>
</dbReference>
<reference evidence="2" key="1">
    <citation type="journal article" date="2022" name="Int. J. Mol. Sci.">
        <title>Draft Genome of Tanacetum Coccineum: Genomic Comparison of Closely Related Tanacetum-Family Plants.</title>
        <authorList>
            <person name="Yamashiro T."/>
            <person name="Shiraishi A."/>
            <person name="Nakayama K."/>
            <person name="Satake H."/>
        </authorList>
    </citation>
    <scope>NUCLEOTIDE SEQUENCE</scope>
</reference>
<comment type="caution">
    <text evidence="2">The sequence shown here is derived from an EMBL/GenBank/DDBJ whole genome shotgun (WGS) entry which is preliminary data.</text>
</comment>
<evidence type="ECO:0000256" key="1">
    <source>
        <dbReference type="SAM" id="MobiDB-lite"/>
    </source>
</evidence>
<dbReference type="EMBL" id="BQNB010018453">
    <property type="protein sequence ID" value="GJT74577.1"/>
    <property type="molecule type" value="Genomic_DNA"/>
</dbReference>
<dbReference type="InterPro" id="IPR039537">
    <property type="entry name" value="Retrotran_Ty1/copia-like"/>
</dbReference>
<feature type="compositionally biased region" description="Basic and acidic residues" evidence="1">
    <location>
        <begin position="15"/>
        <end position="24"/>
    </location>
</feature>
<name>A0ABQ5GI11_9ASTR</name>
<accession>A0ABQ5GI11</accession>
<evidence type="ECO:0000313" key="4">
    <source>
        <dbReference type="Proteomes" id="UP001151760"/>
    </source>
</evidence>
<dbReference type="InterPro" id="IPR012337">
    <property type="entry name" value="RNaseH-like_sf"/>
</dbReference>
<proteinExistence type="predicted"/>
<evidence type="ECO:0000313" key="3">
    <source>
        <dbReference type="EMBL" id="GJT87539.1"/>
    </source>
</evidence>
<sequence>MLGAAGVQIPENNLDDMHSSREEDGTSGTMDPQDCLGSFLLAYTYLRTLDLLTGTLVLDFLGFRLLETRFDVEAVFVIVFPEDVMGPVNLTLLSLFFRVTATNFPSVLLILGQEKKFWYYNLKDDLRKLKGKALVDNVVMKHTIDPEMLKIDVEPITPKLLNKRTAHSTYIKHTQEEATIIRDLVDQDTKISKPVVTLVYLRKPRKSKTNVPVSKSKVLKYVYANNKEPRQFWGSIVPDVPSSSLDECMSSKLFSGTIKFGNDHAEKILGYGDYQIGNVTIPRVYYVEGLGHNLFSIGQFCYSNLEVAFHQHTCLVNGKKCILIDCSDGITLDLMVSCLRSKDEAPDFIIKMIQVRFKVLIQRIRTDNGTEFVNQTLCEYYEKAGISHETSVAHSPQQNGVWYRRDLLENLDTLEAVIHRAVITYGRLQLQSQDVQINFIVQAVDVSLFVSIKADTMAEENILAPEPTRCKIEQTPLCFKSYTDWKGDIILVEATELLKTSLSSTFKCLSRSPPDDNNHPYNRLSLELVLQSSPQCSCCSRTVVSNRLPPSSMRMIQDTSSTSTITNTQVEQSMLFLLSVEEDDHGIELATWTNDLYLVFNSET</sequence>
<dbReference type="SUPFAM" id="SSF53098">
    <property type="entry name" value="Ribonuclease H-like"/>
    <property type="match status" value="1"/>
</dbReference>
<organism evidence="2 4">
    <name type="scientific">Tanacetum coccineum</name>
    <dbReference type="NCBI Taxonomy" id="301880"/>
    <lineage>
        <taxon>Eukaryota</taxon>
        <taxon>Viridiplantae</taxon>
        <taxon>Streptophyta</taxon>
        <taxon>Embryophyta</taxon>
        <taxon>Tracheophyta</taxon>
        <taxon>Spermatophyta</taxon>
        <taxon>Magnoliopsida</taxon>
        <taxon>eudicotyledons</taxon>
        <taxon>Gunneridae</taxon>
        <taxon>Pentapetalae</taxon>
        <taxon>asterids</taxon>
        <taxon>campanulids</taxon>
        <taxon>Asterales</taxon>
        <taxon>Asteraceae</taxon>
        <taxon>Asteroideae</taxon>
        <taxon>Anthemideae</taxon>
        <taxon>Anthemidinae</taxon>
        <taxon>Tanacetum</taxon>
    </lineage>
</organism>
<evidence type="ECO:0000313" key="2">
    <source>
        <dbReference type="EMBL" id="GJT74577.1"/>
    </source>
</evidence>
<dbReference type="Gene3D" id="3.30.420.10">
    <property type="entry name" value="Ribonuclease H-like superfamily/Ribonuclease H"/>
    <property type="match status" value="1"/>
</dbReference>
<gene>
    <name evidence="2" type="ORF">Tco_1041302</name>
    <name evidence="3" type="ORF">Tco_1069256</name>
</gene>
<dbReference type="EMBL" id="BQNB010019647">
    <property type="protein sequence ID" value="GJT87539.1"/>
    <property type="molecule type" value="Genomic_DNA"/>
</dbReference>